<dbReference type="Proteomes" id="UP000053766">
    <property type="component" value="Unassembled WGS sequence"/>
</dbReference>
<sequence>MVECLYRVVLITAATNLLECLSNNLAARTSSSFTVYLAAIDYENNFNSWVTIQSEHFEYSEETGVRSFTLYHDCTPQADAIFIRFDNQPEDSWAIDQIFVDTSYKLGPTEEHLQMWHFEHPILMPCVSWLDNSFTYQIGPRNGLFIIHDYHYQPRKGEWIRDWV</sequence>
<proteinExistence type="predicted"/>
<gene>
    <name evidence="1" type="ORF">DICVIV_08395</name>
</gene>
<dbReference type="EMBL" id="KN716401">
    <property type="protein sequence ID" value="KJH45558.1"/>
    <property type="molecule type" value="Genomic_DNA"/>
</dbReference>
<evidence type="ECO:0000313" key="2">
    <source>
        <dbReference type="Proteomes" id="UP000053766"/>
    </source>
</evidence>
<dbReference type="OrthoDB" id="5838683at2759"/>
<evidence type="ECO:0000313" key="1">
    <source>
        <dbReference type="EMBL" id="KJH45558.1"/>
    </source>
</evidence>
<keyword evidence="2" id="KW-1185">Reference proteome</keyword>
<name>A0A0D8XLN8_DICVI</name>
<accession>A0A0D8XLN8</accession>
<protein>
    <submittedName>
        <fullName evidence="1">Uncharacterized protein</fullName>
    </submittedName>
</protein>
<reference evidence="1 2" key="1">
    <citation type="submission" date="2013-11" db="EMBL/GenBank/DDBJ databases">
        <title>Draft genome of the bovine lungworm Dictyocaulus viviparus.</title>
        <authorList>
            <person name="Mitreva M."/>
        </authorList>
    </citation>
    <scope>NUCLEOTIDE SEQUENCE [LARGE SCALE GENOMIC DNA]</scope>
    <source>
        <strain evidence="1 2">HannoverDv2000</strain>
    </source>
</reference>
<organism evidence="1 2">
    <name type="scientific">Dictyocaulus viviparus</name>
    <name type="common">Bovine lungworm</name>
    <dbReference type="NCBI Taxonomy" id="29172"/>
    <lineage>
        <taxon>Eukaryota</taxon>
        <taxon>Metazoa</taxon>
        <taxon>Ecdysozoa</taxon>
        <taxon>Nematoda</taxon>
        <taxon>Chromadorea</taxon>
        <taxon>Rhabditida</taxon>
        <taxon>Rhabditina</taxon>
        <taxon>Rhabditomorpha</taxon>
        <taxon>Strongyloidea</taxon>
        <taxon>Metastrongylidae</taxon>
        <taxon>Dictyocaulus</taxon>
    </lineage>
</organism>
<dbReference type="AlphaFoldDB" id="A0A0D8XLN8"/>
<reference evidence="2" key="2">
    <citation type="journal article" date="2016" name="Sci. Rep.">
        <title>Dictyocaulus viviparus genome, variome and transcriptome elucidate lungworm biology and support future intervention.</title>
        <authorList>
            <person name="McNulty S.N."/>
            <person name="Strube C."/>
            <person name="Rosa B.A."/>
            <person name="Martin J.C."/>
            <person name="Tyagi R."/>
            <person name="Choi Y.J."/>
            <person name="Wang Q."/>
            <person name="Hallsworth Pepin K."/>
            <person name="Zhang X."/>
            <person name="Ozersky P."/>
            <person name="Wilson R.K."/>
            <person name="Sternberg P.W."/>
            <person name="Gasser R.B."/>
            <person name="Mitreva M."/>
        </authorList>
    </citation>
    <scope>NUCLEOTIDE SEQUENCE [LARGE SCALE GENOMIC DNA]</scope>
    <source>
        <strain evidence="2">HannoverDv2000</strain>
    </source>
</reference>